<name>E3N7X0_CAERE</name>
<dbReference type="KEGG" id="crq:GCK72_022616"/>
<dbReference type="CTD" id="9827286"/>
<dbReference type="GeneID" id="9827286"/>
<keyword evidence="2" id="KW-1185">Reference proteome</keyword>
<evidence type="ECO:0000313" key="1">
    <source>
        <dbReference type="EMBL" id="EFO89189.1"/>
    </source>
</evidence>
<reference evidence="1" key="1">
    <citation type="submission" date="2007-07" db="EMBL/GenBank/DDBJ databases">
        <title>PCAP assembly of the Caenorhabditis remanei genome.</title>
        <authorList>
            <consortium name="The Caenorhabditis remanei Sequencing Consortium"/>
            <person name="Wilson R.K."/>
        </authorList>
    </citation>
    <scope>NUCLEOTIDE SEQUENCE [LARGE SCALE GENOMIC DNA]</scope>
    <source>
        <strain evidence="1">PB4641</strain>
    </source>
</reference>
<organism evidence="2">
    <name type="scientific">Caenorhabditis remanei</name>
    <name type="common">Caenorhabditis vulgaris</name>
    <dbReference type="NCBI Taxonomy" id="31234"/>
    <lineage>
        <taxon>Eukaryota</taxon>
        <taxon>Metazoa</taxon>
        <taxon>Ecdysozoa</taxon>
        <taxon>Nematoda</taxon>
        <taxon>Chromadorea</taxon>
        <taxon>Rhabditida</taxon>
        <taxon>Rhabditina</taxon>
        <taxon>Rhabditomorpha</taxon>
        <taxon>Rhabditoidea</taxon>
        <taxon>Rhabditidae</taxon>
        <taxon>Peloderinae</taxon>
        <taxon>Caenorhabditis</taxon>
    </lineage>
</organism>
<accession>E3N7X0</accession>
<dbReference type="Proteomes" id="UP000008281">
    <property type="component" value="Unassembled WGS sequence"/>
</dbReference>
<sequence length="101" mass="11692">MIPLLVRANPINEGAQIYQQILQIVEVFMHPDTTFRVRVNAVLRIVALNRQLMRVEGWQLRAMQVHQLVVEPMVRVLGLAQNPPEGHENAGNNRRRDRHRG</sequence>
<evidence type="ECO:0000313" key="2">
    <source>
        <dbReference type="Proteomes" id="UP000008281"/>
    </source>
</evidence>
<dbReference type="AlphaFoldDB" id="E3N7X0"/>
<dbReference type="RefSeq" id="XP_003095485.2">
    <property type="nucleotide sequence ID" value="XM_003095437.2"/>
</dbReference>
<proteinExistence type="predicted"/>
<dbReference type="EMBL" id="DS268552">
    <property type="protein sequence ID" value="EFO89189.1"/>
    <property type="molecule type" value="Genomic_DNA"/>
</dbReference>
<dbReference type="HOGENOM" id="CLU_2294269_0_0_1"/>
<protein>
    <submittedName>
        <fullName evidence="1">Uncharacterized protein</fullName>
    </submittedName>
</protein>
<gene>
    <name evidence="1" type="ORF">CRE_17026</name>
</gene>